<comment type="caution">
    <text evidence="1">The sequence shown here is derived from an EMBL/GenBank/DDBJ whole genome shotgun (WGS) entry which is preliminary data.</text>
</comment>
<dbReference type="AlphaFoldDB" id="A0A8J6K6U4"/>
<keyword evidence="2" id="KW-1185">Reference proteome</keyword>
<accession>A0A8J6K6U4</accession>
<evidence type="ECO:0000313" key="1">
    <source>
        <dbReference type="EMBL" id="KAG9480830.1"/>
    </source>
</evidence>
<reference evidence="1" key="1">
    <citation type="thesis" date="2020" institute="ProQuest LLC" country="789 East Eisenhower Parkway, Ann Arbor, MI, USA">
        <title>Comparative Genomics and Chromosome Evolution.</title>
        <authorList>
            <person name="Mudd A.B."/>
        </authorList>
    </citation>
    <scope>NUCLEOTIDE SEQUENCE</scope>
    <source>
        <strain evidence="1">HN-11 Male</strain>
        <tissue evidence="1">Kidney and liver</tissue>
    </source>
</reference>
<dbReference type="Proteomes" id="UP000770717">
    <property type="component" value="Unassembled WGS sequence"/>
</dbReference>
<name>A0A8J6K6U4_ELECQ</name>
<sequence length="104" mass="10960">MGRSQPSSLYVAVACCSGAALVADGLCATVFTWLVPSPPHCMLLSPVAAAPPWWRTGCAPWCSLGSFPALRTVCSCRPLQRRRPGGGRRVSSASCGIICINRLI</sequence>
<dbReference type="EMBL" id="WNTK01000006">
    <property type="protein sequence ID" value="KAG9480830.1"/>
    <property type="molecule type" value="Genomic_DNA"/>
</dbReference>
<proteinExistence type="predicted"/>
<protein>
    <submittedName>
        <fullName evidence="1">Uncharacterized protein</fullName>
    </submittedName>
</protein>
<gene>
    <name evidence="1" type="ORF">GDO78_010215</name>
</gene>
<dbReference type="PROSITE" id="PS51257">
    <property type="entry name" value="PROKAR_LIPOPROTEIN"/>
    <property type="match status" value="1"/>
</dbReference>
<evidence type="ECO:0000313" key="2">
    <source>
        <dbReference type="Proteomes" id="UP000770717"/>
    </source>
</evidence>
<organism evidence="1 2">
    <name type="scientific">Eleutherodactylus coqui</name>
    <name type="common">Puerto Rican coqui</name>
    <dbReference type="NCBI Taxonomy" id="57060"/>
    <lineage>
        <taxon>Eukaryota</taxon>
        <taxon>Metazoa</taxon>
        <taxon>Chordata</taxon>
        <taxon>Craniata</taxon>
        <taxon>Vertebrata</taxon>
        <taxon>Euteleostomi</taxon>
        <taxon>Amphibia</taxon>
        <taxon>Batrachia</taxon>
        <taxon>Anura</taxon>
        <taxon>Neobatrachia</taxon>
        <taxon>Hyloidea</taxon>
        <taxon>Eleutherodactylidae</taxon>
        <taxon>Eleutherodactylinae</taxon>
        <taxon>Eleutherodactylus</taxon>
        <taxon>Eleutherodactylus</taxon>
    </lineage>
</organism>